<evidence type="ECO:0000313" key="1">
    <source>
        <dbReference type="EMBL" id="RLP70027.1"/>
    </source>
</evidence>
<dbReference type="InterPro" id="IPR036866">
    <property type="entry name" value="RibonucZ/Hydroxyglut_hydro"/>
</dbReference>
<reference evidence="1 2" key="1">
    <citation type="submission" date="2018-10" db="EMBL/GenBank/DDBJ databases">
        <authorList>
            <person name="Li J."/>
        </authorList>
    </citation>
    <scope>NUCLEOTIDE SEQUENCE [LARGE SCALE GENOMIC DNA]</scope>
    <source>
        <strain evidence="1 2">JCM 30549</strain>
    </source>
</reference>
<sequence length="216" mass="22612">MLMTKLGHSTLRFDNDDATLIIDPGGFTPPIEDVTRPAVIVITHLHPDHWTPEQIAGIAATAPSLRILGPAGVVAAAEEAGIDVDRVGPGDEVTANGFRLEFHGGVHALIHSSIPRIDNVGVLVDGLVYHPGDSLQVPPTTVPVLAAPAGAPWLKISEAIDYVLAVAPERCFPIHEAVLSEAGLALANDRLRWATELGGGEYLPLSAGDTLSLDAS</sequence>
<comment type="caution">
    <text evidence="1">The sequence shown here is derived from an EMBL/GenBank/DDBJ whole genome shotgun (WGS) entry which is preliminary data.</text>
</comment>
<proteinExistence type="predicted"/>
<dbReference type="InterPro" id="IPR050114">
    <property type="entry name" value="UPF0173_UPF0282_UlaG_hydrolase"/>
</dbReference>
<dbReference type="EMBL" id="RCUW01000003">
    <property type="protein sequence ID" value="RLP70027.1"/>
    <property type="molecule type" value="Genomic_DNA"/>
</dbReference>
<dbReference type="SUPFAM" id="SSF56281">
    <property type="entry name" value="Metallo-hydrolase/oxidoreductase"/>
    <property type="match status" value="1"/>
</dbReference>
<dbReference type="PANTHER" id="PTHR43546">
    <property type="entry name" value="UPF0173 METAL-DEPENDENT HYDROLASE MJ1163-RELATED"/>
    <property type="match status" value="1"/>
</dbReference>
<dbReference type="AlphaFoldDB" id="A0A3L6ZQA4"/>
<gene>
    <name evidence="1" type="ORF">D9V30_04995</name>
</gene>
<name>A0A3L6ZQA4_9MICO</name>
<protein>
    <submittedName>
        <fullName evidence="1">MBL fold metallo-hydrolase</fullName>
    </submittedName>
</protein>
<accession>A0A3L6ZQA4</accession>
<dbReference type="Gene3D" id="3.60.15.10">
    <property type="entry name" value="Ribonuclease Z/Hydroxyacylglutathione hydrolase-like"/>
    <property type="match status" value="1"/>
</dbReference>
<dbReference type="PANTHER" id="PTHR43546:SF3">
    <property type="entry name" value="UPF0173 METAL-DEPENDENT HYDROLASE MJ1163"/>
    <property type="match status" value="1"/>
</dbReference>
<organism evidence="1 2">
    <name type="scientific">Mycetocola reblochoni</name>
    <dbReference type="NCBI Taxonomy" id="331618"/>
    <lineage>
        <taxon>Bacteria</taxon>
        <taxon>Bacillati</taxon>
        <taxon>Actinomycetota</taxon>
        <taxon>Actinomycetes</taxon>
        <taxon>Micrococcales</taxon>
        <taxon>Microbacteriaceae</taxon>
        <taxon>Mycetocola</taxon>
    </lineage>
</organism>
<dbReference type="Proteomes" id="UP000275395">
    <property type="component" value="Unassembled WGS sequence"/>
</dbReference>
<dbReference type="RefSeq" id="WP_087136855.1">
    <property type="nucleotide sequence ID" value="NZ_JBQDRQ010000076.1"/>
</dbReference>
<keyword evidence="1" id="KW-0378">Hydrolase</keyword>
<dbReference type="GO" id="GO:0016787">
    <property type="term" value="F:hydrolase activity"/>
    <property type="evidence" value="ECO:0007669"/>
    <property type="project" value="UniProtKB-KW"/>
</dbReference>
<evidence type="ECO:0000313" key="2">
    <source>
        <dbReference type="Proteomes" id="UP000275395"/>
    </source>
</evidence>
<dbReference type="Pfam" id="PF13483">
    <property type="entry name" value="Lactamase_B_3"/>
    <property type="match status" value="1"/>
</dbReference>